<reference evidence="3" key="1">
    <citation type="journal article" date="2013" name="Science">
        <title>The Amborella genome and the evolution of flowering plants.</title>
        <authorList>
            <consortium name="Amborella Genome Project"/>
        </authorList>
    </citation>
    <scope>NUCLEOTIDE SEQUENCE [LARGE SCALE GENOMIC DNA]</scope>
</reference>
<feature type="region of interest" description="Disordered" evidence="1">
    <location>
        <begin position="37"/>
        <end position="76"/>
    </location>
</feature>
<dbReference type="HOGENOM" id="CLU_2200454_0_0_1"/>
<name>W1NI61_AMBTC</name>
<proteinExistence type="predicted"/>
<keyword evidence="3" id="KW-1185">Reference proteome</keyword>
<protein>
    <submittedName>
        <fullName evidence="2">Uncharacterized protein</fullName>
    </submittedName>
</protein>
<dbReference type="Gramene" id="ERM95482">
    <property type="protein sequence ID" value="ERM95482"/>
    <property type="gene ID" value="AMTR_s00008p00266740"/>
</dbReference>
<sequence length="108" mass="11870">MEVSAVDLAIVQAVLQAIGNPSLGHIANLSPQPNLVAPQFGRVPPDSGMRRNHPTFDPSYPFYHQQQPPYHPQPREVLPTPVALTYQLVYQSTPVYLATQPMTLGSNP</sequence>
<accession>W1NI61</accession>
<evidence type="ECO:0000313" key="3">
    <source>
        <dbReference type="Proteomes" id="UP000017836"/>
    </source>
</evidence>
<evidence type="ECO:0000256" key="1">
    <source>
        <dbReference type="SAM" id="MobiDB-lite"/>
    </source>
</evidence>
<gene>
    <name evidence="2" type="ORF">AMTR_s00008p00266740</name>
</gene>
<organism evidence="2 3">
    <name type="scientific">Amborella trichopoda</name>
    <dbReference type="NCBI Taxonomy" id="13333"/>
    <lineage>
        <taxon>Eukaryota</taxon>
        <taxon>Viridiplantae</taxon>
        <taxon>Streptophyta</taxon>
        <taxon>Embryophyta</taxon>
        <taxon>Tracheophyta</taxon>
        <taxon>Spermatophyta</taxon>
        <taxon>Magnoliopsida</taxon>
        <taxon>Amborellales</taxon>
        <taxon>Amborellaceae</taxon>
        <taxon>Amborella</taxon>
    </lineage>
</organism>
<evidence type="ECO:0000313" key="2">
    <source>
        <dbReference type="EMBL" id="ERM95482.1"/>
    </source>
</evidence>
<dbReference type="Proteomes" id="UP000017836">
    <property type="component" value="Unassembled WGS sequence"/>
</dbReference>
<dbReference type="EMBL" id="KI397486">
    <property type="protein sequence ID" value="ERM95482.1"/>
    <property type="molecule type" value="Genomic_DNA"/>
</dbReference>
<dbReference type="AlphaFoldDB" id="W1NI61"/>